<protein>
    <submittedName>
        <fullName evidence="1">Putative nuclease of the RNAse H fold, HicB family</fullName>
    </submittedName>
</protein>
<proteinExistence type="predicted"/>
<evidence type="ECO:0000313" key="2">
    <source>
        <dbReference type="EMBL" id="EHO42281.1"/>
    </source>
</evidence>
<evidence type="ECO:0000313" key="3">
    <source>
        <dbReference type="Proteomes" id="UP000004671"/>
    </source>
</evidence>
<dbReference type="Proteomes" id="UP000183868">
    <property type="component" value="Chromosome"/>
</dbReference>
<reference evidence="1 4" key="2">
    <citation type="submission" date="2016-11" db="EMBL/GenBank/DDBJ databases">
        <title>Genomic analysis of Caldithrix abyssi and proposal of a novel bacterial phylum Caldithrichaeota.</title>
        <authorList>
            <person name="Kublanov I."/>
            <person name="Sigalova O."/>
            <person name="Gavrilov S."/>
            <person name="Lebedinsky A."/>
            <person name="Ivanova N."/>
            <person name="Daum C."/>
            <person name="Reddy T."/>
            <person name="Klenk H.P."/>
            <person name="Goker M."/>
            <person name="Reva O."/>
            <person name="Miroshnichenko M."/>
            <person name="Kyprides N."/>
            <person name="Woyke T."/>
            <person name="Gelfand M."/>
        </authorList>
    </citation>
    <scope>NUCLEOTIDE SEQUENCE [LARGE SCALE GENOMIC DNA]</scope>
    <source>
        <strain evidence="1 4">LF13</strain>
    </source>
</reference>
<keyword evidence="3" id="KW-1185">Reference proteome</keyword>
<dbReference type="AlphaFoldDB" id="H1XQ30"/>
<sequence length="147" mass="17146">MKIIVKKEFDGRSYVAYCENVPGVYVQAPSKEVLDQRLKKALSLLKHFCQERNQPFPTGADKPIFDVRIKFNRLSSDKLIELFRKKNYHIEYNDSESIMLMNSDFPFNHIHLPVTDYLSPIIIRKLFGLNNAIYVGKNNLKLRKTAP</sequence>
<evidence type="ECO:0000313" key="1">
    <source>
        <dbReference type="EMBL" id="APF18257.1"/>
    </source>
</evidence>
<dbReference type="RefSeq" id="WP_006929568.1">
    <property type="nucleotide sequence ID" value="NZ_CM001402.1"/>
</dbReference>
<dbReference type="KEGG" id="caby:Cabys_1508"/>
<evidence type="ECO:0000313" key="4">
    <source>
        <dbReference type="Proteomes" id="UP000183868"/>
    </source>
</evidence>
<dbReference type="SUPFAM" id="SSF143100">
    <property type="entry name" value="TTHA1013/TTHA0281-like"/>
    <property type="match status" value="1"/>
</dbReference>
<dbReference type="EMBL" id="CM001402">
    <property type="protein sequence ID" value="EHO42281.1"/>
    <property type="molecule type" value="Genomic_DNA"/>
</dbReference>
<organism evidence="2 3">
    <name type="scientific">Caldithrix abyssi DSM 13497</name>
    <dbReference type="NCBI Taxonomy" id="880073"/>
    <lineage>
        <taxon>Bacteria</taxon>
        <taxon>Pseudomonadati</taxon>
        <taxon>Calditrichota</taxon>
        <taxon>Calditrichia</taxon>
        <taxon>Calditrichales</taxon>
        <taxon>Calditrichaceae</taxon>
        <taxon>Caldithrix</taxon>
    </lineage>
</organism>
<gene>
    <name evidence="1" type="ORF">Cabys_1508</name>
    <name evidence="2" type="ORF">Calab_2671</name>
</gene>
<dbReference type="InParanoid" id="H1XQ30"/>
<dbReference type="PaxDb" id="880073-Calab_2671"/>
<dbReference type="EMBL" id="CP018099">
    <property type="protein sequence ID" value="APF18257.1"/>
    <property type="molecule type" value="Genomic_DNA"/>
</dbReference>
<reference evidence="2 3" key="1">
    <citation type="submission" date="2011-09" db="EMBL/GenBank/DDBJ databases">
        <title>The permanent draft genome of Caldithrix abyssi DSM 13497.</title>
        <authorList>
            <consortium name="US DOE Joint Genome Institute (JGI-PGF)"/>
            <person name="Lucas S."/>
            <person name="Han J."/>
            <person name="Lapidus A."/>
            <person name="Bruce D."/>
            <person name="Goodwin L."/>
            <person name="Pitluck S."/>
            <person name="Peters L."/>
            <person name="Kyrpides N."/>
            <person name="Mavromatis K."/>
            <person name="Ivanova N."/>
            <person name="Mikhailova N."/>
            <person name="Chertkov O."/>
            <person name="Detter J.C."/>
            <person name="Tapia R."/>
            <person name="Han C."/>
            <person name="Land M."/>
            <person name="Hauser L."/>
            <person name="Markowitz V."/>
            <person name="Cheng J.-F."/>
            <person name="Hugenholtz P."/>
            <person name="Woyke T."/>
            <person name="Wu D."/>
            <person name="Spring S."/>
            <person name="Brambilla E."/>
            <person name="Klenk H.-P."/>
            <person name="Eisen J.A."/>
        </authorList>
    </citation>
    <scope>NUCLEOTIDE SEQUENCE [LARGE SCALE GENOMIC DNA]</scope>
    <source>
        <strain evidence="2 3">DSM 13497</strain>
    </source>
</reference>
<dbReference type="STRING" id="880073.Cabys_1508"/>
<name>H1XQ30_CALAY</name>
<accession>H1XQ30</accession>
<dbReference type="HOGENOM" id="CLU_1764620_0_0_0"/>
<dbReference type="InterPro" id="IPR035069">
    <property type="entry name" value="TTHA1013/TTHA0281-like"/>
</dbReference>
<dbReference type="Proteomes" id="UP000004671">
    <property type="component" value="Chromosome"/>
</dbReference>